<dbReference type="RefSeq" id="WP_382401634.1">
    <property type="nucleotide sequence ID" value="NZ_JBHTNH010000028.1"/>
</dbReference>
<comment type="caution">
    <text evidence="3">The sequence shown here is derived from an EMBL/GenBank/DDBJ whole genome shotgun (WGS) entry which is preliminary data.</text>
</comment>
<gene>
    <name evidence="3" type="ORF">ACFQ4A_13985</name>
</gene>
<accession>A0ABW3ZWH5</accession>
<evidence type="ECO:0000256" key="2">
    <source>
        <dbReference type="ARBA" id="ARBA00022649"/>
    </source>
</evidence>
<keyword evidence="2" id="KW-1277">Toxin-antitoxin system</keyword>
<evidence type="ECO:0000313" key="4">
    <source>
        <dbReference type="Proteomes" id="UP001597178"/>
    </source>
</evidence>
<dbReference type="InterPro" id="IPR011067">
    <property type="entry name" value="Plasmid_toxin/cell-grow_inhib"/>
</dbReference>
<dbReference type="Pfam" id="PF02452">
    <property type="entry name" value="PemK_toxin"/>
    <property type="match status" value="1"/>
</dbReference>
<reference evidence="4" key="1">
    <citation type="journal article" date="2019" name="Int. J. Syst. Evol. Microbiol.">
        <title>The Global Catalogue of Microorganisms (GCM) 10K type strain sequencing project: providing services to taxonomists for standard genome sequencing and annotation.</title>
        <authorList>
            <consortium name="The Broad Institute Genomics Platform"/>
            <consortium name="The Broad Institute Genome Sequencing Center for Infectious Disease"/>
            <person name="Wu L."/>
            <person name="Ma J."/>
        </authorList>
    </citation>
    <scope>NUCLEOTIDE SEQUENCE [LARGE SCALE GENOMIC DNA]</scope>
    <source>
        <strain evidence="4">CCUG 54822</strain>
    </source>
</reference>
<dbReference type="PANTHER" id="PTHR33988:SF2">
    <property type="entry name" value="ENDORIBONUCLEASE MAZF"/>
    <property type="match status" value="1"/>
</dbReference>
<dbReference type="Gene3D" id="2.30.30.110">
    <property type="match status" value="1"/>
</dbReference>
<dbReference type="PANTHER" id="PTHR33988">
    <property type="entry name" value="ENDORIBONUCLEASE MAZF-RELATED"/>
    <property type="match status" value="1"/>
</dbReference>
<organism evidence="3 4">
    <name type="scientific">Lentibacillus salinarum</name>
    <dbReference type="NCBI Taxonomy" id="446820"/>
    <lineage>
        <taxon>Bacteria</taxon>
        <taxon>Bacillati</taxon>
        <taxon>Bacillota</taxon>
        <taxon>Bacilli</taxon>
        <taxon>Bacillales</taxon>
        <taxon>Bacillaceae</taxon>
        <taxon>Lentibacillus</taxon>
    </lineage>
</organism>
<name>A0ABW3ZWH5_9BACI</name>
<dbReference type="InterPro" id="IPR003477">
    <property type="entry name" value="PemK-like"/>
</dbReference>
<proteinExistence type="inferred from homology"/>
<dbReference type="SUPFAM" id="SSF50118">
    <property type="entry name" value="Cell growth inhibitor/plasmid maintenance toxic component"/>
    <property type="match status" value="1"/>
</dbReference>
<comment type="similarity">
    <text evidence="1">Belongs to the PemK/MazF family.</text>
</comment>
<keyword evidence="4" id="KW-1185">Reference proteome</keyword>
<evidence type="ECO:0000313" key="3">
    <source>
        <dbReference type="EMBL" id="MFD1362766.1"/>
    </source>
</evidence>
<sequence length="112" mass="13004">MMKNTDIFKQGSVWLARIYFKEINKSKLRPVVIVNNEIVLDIDVIVAPTTSRKDRNKFDVVLENWRAAGLERPSVARTTKITTISREMLIKRLGDLNESDLNKVLKKCRELF</sequence>
<protein>
    <submittedName>
        <fullName evidence="3">Type II toxin-antitoxin system PemK/MazF family toxin</fullName>
    </submittedName>
</protein>
<dbReference type="Proteomes" id="UP001597178">
    <property type="component" value="Unassembled WGS sequence"/>
</dbReference>
<evidence type="ECO:0000256" key="1">
    <source>
        <dbReference type="ARBA" id="ARBA00007521"/>
    </source>
</evidence>
<dbReference type="EMBL" id="JBHTNH010000028">
    <property type="protein sequence ID" value="MFD1362766.1"/>
    <property type="molecule type" value="Genomic_DNA"/>
</dbReference>